<accession>A0ACC0KMI6</accession>
<dbReference type="EMBL" id="CM046120">
    <property type="protein sequence ID" value="KAI8437737.1"/>
    <property type="molecule type" value="Genomic_DNA"/>
</dbReference>
<keyword evidence="2" id="KW-1185">Reference proteome</keyword>
<organism evidence="1 2">
    <name type="scientific">Choristoneura fumiferana</name>
    <name type="common">Spruce budworm moth</name>
    <name type="synonym">Archips fumiferana</name>
    <dbReference type="NCBI Taxonomy" id="7141"/>
    <lineage>
        <taxon>Eukaryota</taxon>
        <taxon>Metazoa</taxon>
        <taxon>Ecdysozoa</taxon>
        <taxon>Arthropoda</taxon>
        <taxon>Hexapoda</taxon>
        <taxon>Insecta</taxon>
        <taxon>Pterygota</taxon>
        <taxon>Neoptera</taxon>
        <taxon>Endopterygota</taxon>
        <taxon>Lepidoptera</taxon>
        <taxon>Glossata</taxon>
        <taxon>Ditrysia</taxon>
        <taxon>Tortricoidea</taxon>
        <taxon>Tortricidae</taxon>
        <taxon>Tortricinae</taxon>
        <taxon>Choristoneura</taxon>
    </lineage>
</organism>
<gene>
    <name evidence="1" type="ORF">MSG28_011971</name>
</gene>
<comment type="caution">
    <text evidence="1">The sequence shown here is derived from an EMBL/GenBank/DDBJ whole genome shotgun (WGS) entry which is preliminary data.</text>
</comment>
<evidence type="ECO:0000313" key="2">
    <source>
        <dbReference type="Proteomes" id="UP001064048"/>
    </source>
</evidence>
<protein>
    <submittedName>
        <fullName evidence="1">Uncharacterized protein</fullName>
    </submittedName>
</protein>
<name>A0ACC0KMI6_CHOFU</name>
<proteinExistence type="predicted"/>
<sequence>MEEKESIPENSTETVSLDSGDKDSSEKATLESSDSTKHAEDPQSSKLSNSETNELGDDDTTKSSNGNGQSENELSEKGDSELQNHVEHESDSVSDKVPGDVKEEINNEIKSEDAESAPTEGNAELQGKIESPEESNSQESASHESVSLGTDTAALETSSQESADIDKPADTDSTNVETTKNETEDTDALESSHNDTEKISDVGKPEFETAPNVQEEPQEDHTQALDPFDALLKDRSNSAAETSTSKEAGTGANLDDDDDDHNVDGDVTHDDEDHTDPHPEDSNTVPEEPGADEEVCLLPDTEREISEADKAEAAKVLAEKRKQAEEAETVPKTEHDADSEEVREDAAQDDVAADADEGTPHDHVADKENENEHDETAEIEENPVPNDIQQISPVDATCVQCSQEKSCTYRYMDKNNEKKYVCTEDCVVALREEHPGQYNVTSKKYTIEEIVPKMLTCSECEESKLCYFYYNYDGEDTHYCSLACLNSMMADEQDKYVYKRRRQIVEEVTPTVAECLVCKETKKCGYAFKRYGVPTNICDQSCIKELNSKENGRYNIKRKRVPRKQNLPSNPPLLKLKVISNATDKYLDEAYKLQPKTPAMVQAAREERDRTFIRKCYQCTVQLNMDDKNLTWETMDFCNEVCLGRYQNKIGARCANCKNLVTHTSLGKYCVRFGYDIRQFCNSGCLEEFKKGLKICCYCQRDISVGHQGFLAPVGDKGQFKDFCTQQCMEKFDQMSKSPMPQPVWAKCAVCSLEKGTTIEVEVSEDIVQRLCSDPCFAAFKFVNNIFPDQCRWCKKYFERKVSKCFTIYETSSPDCFCSKSCMNVYISNSRHIVPCNWCKVKKYNFDMIRRVQNSGQVVMMCSLNCLNLYQVSINAVSSRRIKCDMCKRTSLAQYHLTMSDATVRNFCTYQCVMAFQGQYSKHTPALIPGEAIDQQKAVPTGAPRRTYTTGSTHKNNGKNAGPKAQQRSGLPVISNVQSLAAPPPLMPSMTRGKSKRLQAAAAAAPPPEPEPPQAPKTPPPPPKPPTPPPPPPPKIYNHVIVKTLPPREVANKATMSKPMMISKGVSCRPHPCTKECQTDPSLERRVLIPVPVPIYVPVPCAMWSLPFPVPVPIPIPIPTPVFIPTTRNSAKGIMKEINKIHDKMPTDPFEAELLMMAEMVAGDKKKDQSDSDTDDDNADEGFSPVAGIDGNNAFGEDMLQMALKMATEYEEQPVDLESAMTANTITPSSHPGMPGLEGEAMHHHHMMALEQQRAVAALRASAAPRKRAPPAAAARPPTRSSKRRRADPPPAQPEPPREPAEKPDANMCLKYTFGVNAWKQWVMTKNAEIEKSSIRRKPFKSEILQLTADELNFSLCLFVKEVRKPNGSEYAPDTIYYLVLGIQQYLFENGRIDNIFTDPYYEKFTDCLDEVAKKFSVLYNDSQYIVTRVEEEHLWESKQLGAHSPHVLLSTLMFFNTKHFNLVTVEEHMQLSFSHIMKHWKRNPNQPGQAKIPGSRNVLLRFYPPQSALEANSRKKKVYEQQENEENPLRCPVKLYEFYISKCPESVRTRNDVFYLQPERSCVPDSPVWYSTQPLSRAALAKMLHRVKMVKEINIALLTS</sequence>
<reference evidence="1 2" key="1">
    <citation type="journal article" date="2022" name="Genome Biol. Evol.">
        <title>The Spruce Budworm Genome: Reconstructing the Evolutionary History of Antifreeze Proteins.</title>
        <authorList>
            <person name="Beliveau C."/>
            <person name="Gagne P."/>
            <person name="Picq S."/>
            <person name="Vernygora O."/>
            <person name="Keeling C.I."/>
            <person name="Pinkney K."/>
            <person name="Doucet D."/>
            <person name="Wen F."/>
            <person name="Johnston J.S."/>
            <person name="Maaroufi H."/>
            <person name="Boyle B."/>
            <person name="Laroche J."/>
            <person name="Dewar K."/>
            <person name="Juretic N."/>
            <person name="Blackburn G."/>
            <person name="Nisole A."/>
            <person name="Brunet B."/>
            <person name="Brandao M."/>
            <person name="Lumley L."/>
            <person name="Duan J."/>
            <person name="Quan G."/>
            <person name="Lucarotti C.J."/>
            <person name="Roe A.D."/>
            <person name="Sperling F.A.H."/>
            <person name="Levesque R.C."/>
            <person name="Cusson M."/>
        </authorList>
    </citation>
    <scope>NUCLEOTIDE SEQUENCE [LARGE SCALE GENOMIC DNA]</scope>
    <source>
        <strain evidence="1">Glfc:IPQL:Cfum</strain>
    </source>
</reference>
<dbReference type="Proteomes" id="UP001064048">
    <property type="component" value="Chromosome 20"/>
</dbReference>
<evidence type="ECO:0000313" key="1">
    <source>
        <dbReference type="EMBL" id="KAI8437737.1"/>
    </source>
</evidence>